<dbReference type="Proteomes" id="UP001157418">
    <property type="component" value="Unassembled WGS sequence"/>
</dbReference>
<accession>A0AAU9LGY8</accession>
<dbReference type="EMBL" id="CAKMRJ010000001">
    <property type="protein sequence ID" value="CAH1412696.1"/>
    <property type="molecule type" value="Genomic_DNA"/>
</dbReference>
<proteinExistence type="predicted"/>
<sequence>MEAIMQKLQDQLQTMKESLAIVQSTYTTIMETRANMIKEAPVDMPYTHIVITDTFIKDLDQDTVIMLDMFETMQDNMSSATDICRKIIRDHEAP</sequence>
<comment type="caution">
    <text evidence="1">The sequence shown here is derived from an EMBL/GenBank/DDBJ whole genome shotgun (WGS) entry which is preliminary data.</text>
</comment>
<organism evidence="1 2">
    <name type="scientific">Lactuca virosa</name>
    <dbReference type="NCBI Taxonomy" id="75947"/>
    <lineage>
        <taxon>Eukaryota</taxon>
        <taxon>Viridiplantae</taxon>
        <taxon>Streptophyta</taxon>
        <taxon>Embryophyta</taxon>
        <taxon>Tracheophyta</taxon>
        <taxon>Spermatophyta</taxon>
        <taxon>Magnoliopsida</taxon>
        <taxon>eudicotyledons</taxon>
        <taxon>Gunneridae</taxon>
        <taxon>Pentapetalae</taxon>
        <taxon>asterids</taxon>
        <taxon>campanulids</taxon>
        <taxon>Asterales</taxon>
        <taxon>Asteraceae</taxon>
        <taxon>Cichorioideae</taxon>
        <taxon>Cichorieae</taxon>
        <taxon>Lactucinae</taxon>
        <taxon>Lactuca</taxon>
    </lineage>
</organism>
<name>A0AAU9LGY8_9ASTR</name>
<evidence type="ECO:0000313" key="2">
    <source>
        <dbReference type="Proteomes" id="UP001157418"/>
    </source>
</evidence>
<keyword evidence="2" id="KW-1185">Reference proteome</keyword>
<evidence type="ECO:0000313" key="1">
    <source>
        <dbReference type="EMBL" id="CAH1412696.1"/>
    </source>
</evidence>
<protein>
    <submittedName>
        <fullName evidence="1">Uncharacterized protein</fullName>
    </submittedName>
</protein>
<dbReference type="AlphaFoldDB" id="A0AAU9LGY8"/>
<gene>
    <name evidence="1" type="ORF">LVIROSA_LOCUS694</name>
</gene>
<reference evidence="1 2" key="1">
    <citation type="submission" date="2022-01" db="EMBL/GenBank/DDBJ databases">
        <authorList>
            <person name="Xiong W."/>
            <person name="Schranz E."/>
        </authorList>
    </citation>
    <scope>NUCLEOTIDE SEQUENCE [LARGE SCALE GENOMIC DNA]</scope>
</reference>